<dbReference type="GO" id="GO:0005634">
    <property type="term" value="C:nucleus"/>
    <property type="evidence" value="ECO:0007669"/>
    <property type="project" value="UniProtKB-SubCell"/>
</dbReference>
<dbReference type="PROSITE" id="PS50090">
    <property type="entry name" value="MYB_LIKE"/>
    <property type="match status" value="2"/>
</dbReference>
<dbReference type="PROSITE" id="PS51294">
    <property type="entry name" value="HTH_MYB"/>
    <property type="match status" value="2"/>
</dbReference>
<dbReference type="GeneID" id="101514298"/>
<keyword evidence="10" id="KW-1185">Reference proteome</keyword>
<evidence type="ECO:0000256" key="4">
    <source>
        <dbReference type="ARBA" id="ARBA00023125"/>
    </source>
</evidence>
<keyword evidence="6" id="KW-0539">Nucleus</keyword>
<dbReference type="PANTHER" id="PTHR48000">
    <property type="entry name" value="OS09G0431300 PROTEIN"/>
    <property type="match status" value="1"/>
</dbReference>
<evidence type="ECO:0000256" key="7">
    <source>
        <dbReference type="SAM" id="MobiDB-lite"/>
    </source>
</evidence>
<evidence type="ECO:0000256" key="5">
    <source>
        <dbReference type="ARBA" id="ARBA00023163"/>
    </source>
</evidence>
<feature type="domain" description="Myb-like" evidence="8">
    <location>
        <begin position="9"/>
        <end position="62"/>
    </location>
</feature>
<dbReference type="STRING" id="3827.A0A1S2YPA2"/>
<reference evidence="11" key="2">
    <citation type="submission" date="2025-08" db="UniProtKB">
        <authorList>
            <consortium name="RefSeq"/>
        </authorList>
    </citation>
    <scope>IDENTIFICATION</scope>
    <source>
        <tissue evidence="11">Etiolated seedlings</tissue>
    </source>
</reference>
<keyword evidence="3" id="KW-0805">Transcription regulation</keyword>
<dbReference type="PaxDb" id="3827-XP_004507824.1"/>
<dbReference type="KEGG" id="cam:101514298"/>
<feature type="domain" description="HTH myb-type" evidence="9">
    <location>
        <begin position="9"/>
        <end position="62"/>
    </location>
</feature>
<dbReference type="InterPro" id="IPR009057">
    <property type="entry name" value="Homeodomain-like_sf"/>
</dbReference>
<evidence type="ECO:0000259" key="9">
    <source>
        <dbReference type="PROSITE" id="PS51294"/>
    </source>
</evidence>
<keyword evidence="2" id="KW-0677">Repeat</keyword>
<evidence type="ECO:0000256" key="3">
    <source>
        <dbReference type="ARBA" id="ARBA00023015"/>
    </source>
</evidence>
<dbReference type="InterPro" id="IPR001005">
    <property type="entry name" value="SANT/Myb"/>
</dbReference>
<evidence type="ECO:0000256" key="2">
    <source>
        <dbReference type="ARBA" id="ARBA00022737"/>
    </source>
</evidence>
<dbReference type="RefSeq" id="XP_004507824.1">
    <property type="nucleotide sequence ID" value="XM_004507767.3"/>
</dbReference>
<dbReference type="Proteomes" id="UP000087171">
    <property type="component" value="Chromosome Ca7"/>
</dbReference>
<dbReference type="SMART" id="SM00717">
    <property type="entry name" value="SANT"/>
    <property type="match status" value="2"/>
</dbReference>
<gene>
    <name evidence="11" type="primary">LOC101514298</name>
</gene>
<comment type="subcellular location">
    <subcellularLocation>
        <location evidence="1">Nucleus</location>
    </subcellularLocation>
</comment>
<dbReference type="CDD" id="cd00167">
    <property type="entry name" value="SANT"/>
    <property type="match status" value="2"/>
</dbReference>
<feature type="domain" description="HTH myb-type" evidence="9">
    <location>
        <begin position="63"/>
        <end position="117"/>
    </location>
</feature>
<dbReference type="InterPro" id="IPR017930">
    <property type="entry name" value="Myb_dom"/>
</dbReference>
<dbReference type="OrthoDB" id="2143914at2759"/>
<evidence type="ECO:0000259" key="8">
    <source>
        <dbReference type="PROSITE" id="PS50090"/>
    </source>
</evidence>
<feature type="compositionally biased region" description="Polar residues" evidence="7">
    <location>
        <begin position="130"/>
        <end position="141"/>
    </location>
</feature>
<dbReference type="Gene3D" id="1.10.10.60">
    <property type="entry name" value="Homeodomain-like"/>
    <property type="match status" value="2"/>
</dbReference>
<dbReference type="AlphaFoldDB" id="A0A1S2YPA2"/>
<dbReference type="Pfam" id="PF00249">
    <property type="entry name" value="Myb_DNA-binding"/>
    <property type="match status" value="2"/>
</dbReference>
<keyword evidence="5" id="KW-0804">Transcription</keyword>
<dbReference type="eggNOG" id="KOG0048">
    <property type="taxonomic scope" value="Eukaryota"/>
</dbReference>
<dbReference type="PANTHER" id="PTHR48000:SF46">
    <property type="entry name" value="TRANSCRIPTION FACTOR MYB36"/>
    <property type="match status" value="1"/>
</dbReference>
<sequence length="355" mass="40685">MGRAPCCDKANVKKGPWSPEEDATLKSYIEKNGTGGNWIALPQKVGLKRCGKSCRLRWLNYLRPNIKHGGFTEEEDNIICSLYISIGSRWSIIAAQLPGRTDNDIKNYWNTRLKKKLLGKRKQSNNNSSLNQKDTNGNIEENSLSNSALERLQLHMQLQNPFSNFYPSLMWPKLHPSQEKMIQTLQALNHPHHDNNPIMQNSFMTSSYKPSNDVIQQDGAKINRNDPQVDILVEENIIPLNYNNSNNYNSMINSSLVAPRGEAIEKRTNEGIQQLGAMQNELDDILNNRMDYLQKEEDEFDCFREMNVSKESLIWWSNDSDTKSGSSNSWDSSNNHQVLMQDQGMFQDYVLGYSM</sequence>
<keyword evidence="4" id="KW-0238">DNA-binding</keyword>
<evidence type="ECO:0000313" key="10">
    <source>
        <dbReference type="Proteomes" id="UP000087171"/>
    </source>
</evidence>
<evidence type="ECO:0000256" key="6">
    <source>
        <dbReference type="ARBA" id="ARBA00023242"/>
    </source>
</evidence>
<protein>
    <submittedName>
        <fullName evidence="11">Transcription factor MYB36</fullName>
    </submittedName>
</protein>
<proteinExistence type="predicted"/>
<dbReference type="FunFam" id="1.10.10.60:FF:000015">
    <property type="entry name" value="Transcription factor RAX3"/>
    <property type="match status" value="1"/>
</dbReference>
<evidence type="ECO:0000313" key="11">
    <source>
        <dbReference type="RefSeq" id="XP_004507824.1"/>
    </source>
</evidence>
<name>A0A1S2YPA2_CICAR</name>
<evidence type="ECO:0000256" key="1">
    <source>
        <dbReference type="ARBA" id="ARBA00004123"/>
    </source>
</evidence>
<dbReference type="FunFam" id="1.10.10.60:FF:000222">
    <property type="entry name" value="Transcription factor MYB36"/>
    <property type="match status" value="1"/>
</dbReference>
<feature type="region of interest" description="Disordered" evidence="7">
    <location>
        <begin position="119"/>
        <end position="141"/>
    </location>
</feature>
<dbReference type="SUPFAM" id="SSF46689">
    <property type="entry name" value="Homeodomain-like"/>
    <property type="match status" value="1"/>
</dbReference>
<organism evidence="10 11">
    <name type="scientific">Cicer arietinum</name>
    <name type="common">Chickpea</name>
    <name type="synonym">Garbanzo</name>
    <dbReference type="NCBI Taxonomy" id="3827"/>
    <lineage>
        <taxon>Eukaryota</taxon>
        <taxon>Viridiplantae</taxon>
        <taxon>Streptophyta</taxon>
        <taxon>Embryophyta</taxon>
        <taxon>Tracheophyta</taxon>
        <taxon>Spermatophyta</taxon>
        <taxon>Magnoliopsida</taxon>
        <taxon>eudicotyledons</taxon>
        <taxon>Gunneridae</taxon>
        <taxon>Pentapetalae</taxon>
        <taxon>rosids</taxon>
        <taxon>fabids</taxon>
        <taxon>Fabales</taxon>
        <taxon>Fabaceae</taxon>
        <taxon>Papilionoideae</taxon>
        <taxon>50 kb inversion clade</taxon>
        <taxon>NPAAA clade</taxon>
        <taxon>Hologalegina</taxon>
        <taxon>IRL clade</taxon>
        <taxon>Cicereae</taxon>
        <taxon>Cicer</taxon>
    </lineage>
</organism>
<reference evidence="10" key="1">
    <citation type="journal article" date="2013" name="Nat. Biotechnol.">
        <title>Draft genome sequence of chickpea (Cicer arietinum) provides a resource for trait improvement.</title>
        <authorList>
            <person name="Varshney R.K."/>
            <person name="Song C."/>
            <person name="Saxena R.K."/>
            <person name="Azam S."/>
            <person name="Yu S."/>
            <person name="Sharpe A.G."/>
            <person name="Cannon S."/>
            <person name="Baek J."/>
            <person name="Rosen B.D."/>
            <person name="Tar'an B."/>
            <person name="Millan T."/>
            <person name="Zhang X."/>
            <person name="Ramsay L.D."/>
            <person name="Iwata A."/>
            <person name="Wang Y."/>
            <person name="Nelson W."/>
            <person name="Farmer A.D."/>
            <person name="Gaur P.M."/>
            <person name="Soderlund C."/>
            <person name="Penmetsa R.V."/>
            <person name="Xu C."/>
            <person name="Bharti A.K."/>
            <person name="He W."/>
            <person name="Winter P."/>
            <person name="Zhao S."/>
            <person name="Hane J.K."/>
            <person name="Carrasquilla-Garcia N."/>
            <person name="Condie J.A."/>
            <person name="Upadhyaya H.D."/>
            <person name="Luo M.C."/>
            <person name="Thudi M."/>
            <person name="Gowda C.L."/>
            <person name="Singh N.P."/>
            <person name="Lichtenzveig J."/>
            <person name="Gali K.K."/>
            <person name="Rubio J."/>
            <person name="Nadarajan N."/>
            <person name="Dolezel J."/>
            <person name="Bansal K.C."/>
            <person name="Xu X."/>
            <person name="Edwards D."/>
            <person name="Zhang G."/>
            <person name="Kahl G."/>
            <person name="Gil J."/>
            <person name="Singh K.B."/>
            <person name="Datta S.K."/>
            <person name="Jackson S.A."/>
            <person name="Wang J."/>
            <person name="Cook D.R."/>
        </authorList>
    </citation>
    <scope>NUCLEOTIDE SEQUENCE [LARGE SCALE GENOMIC DNA]</scope>
    <source>
        <strain evidence="10">cv. CDC Frontier</strain>
    </source>
</reference>
<dbReference type="GO" id="GO:0003677">
    <property type="term" value="F:DNA binding"/>
    <property type="evidence" value="ECO:0007669"/>
    <property type="project" value="UniProtKB-KW"/>
</dbReference>
<feature type="domain" description="Myb-like" evidence="8">
    <location>
        <begin position="63"/>
        <end position="113"/>
    </location>
</feature>
<accession>A0A1S2YPA2</accession>